<keyword evidence="1" id="KW-0472">Membrane</keyword>
<evidence type="ECO:0000313" key="2">
    <source>
        <dbReference type="EMBL" id="MBB4098660.1"/>
    </source>
</evidence>
<dbReference type="RefSeq" id="WP_183997631.1">
    <property type="nucleotide sequence ID" value="NZ_JACIEH010000002.1"/>
</dbReference>
<evidence type="ECO:0000313" key="3">
    <source>
        <dbReference type="Proteomes" id="UP000557392"/>
    </source>
</evidence>
<accession>A0A7W6JUG2</accession>
<feature type="transmembrane region" description="Helical" evidence="1">
    <location>
        <begin position="12"/>
        <end position="36"/>
    </location>
</feature>
<feature type="transmembrane region" description="Helical" evidence="1">
    <location>
        <begin position="95"/>
        <end position="114"/>
    </location>
</feature>
<reference evidence="2 3" key="1">
    <citation type="submission" date="2020-08" db="EMBL/GenBank/DDBJ databases">
        <title>Genomic Encyclopedia of Type Strains, Phase IV (KMG-IV): sequencing the most valuable type-strain genomes for metagenomic binning, comparative biology and taxonomic classification.</title>
        <authorList>
            <person name="Goeker M."/>
        </authorList>
    </citation>
    <scope>NUCLEOTIDE SEQUENCE [LARGE SCALE GENOMIC DNA]</scope>
    <source>
        <strain evidence="2 3">DSM 101806</strain>
    </source>
</reference>
<name>A0A7W6JUG2_9SPHN</name>
<evidence type="ECO:0000256" key="1">
    <source>
        <dbReference type="SAM" id="Phobius"/>
    </source>
</evidence>
<organism evidence="2 3">
    <name type="scientific">Sphingomonas kyeonggiensis</name>
    <dbReference type="NCBI Taxonomy" id="1268553"/>
    <lineage>
        <taxon>Bacteria</taxon>
        <taxon>Pseudomonadati</taxon>
        <taxon>Pseudomonadota</taxon>
        <taxon>Alphaproteobacteria</taxon>
        <taxon>Sphingomonadales</taxon>
        <taxon>Sphingomonadaceae</taxon>
        <taxon>Sphingomonas</taxon>
    </lineage>
</organism>
<protein>
    <submittedName>
        <fullName evidence="2">Putative membrane protein YphA (DoxX/SURF4 family)</fullName>
    </submittedName>
</protein>
<gene>
    <name evidence="2" type="ORF">GGR46_002224</name>
</gene>
<keyword evidence="1" id="KW-1133">Transmembrane helix</keyword>
<keyword evidence="3" id="KW-1185">Reference proteome</keyword>
<dbReference type="AlphaFoldDB" id="A0A7W6JUG2"/>
<comment type="caution">
    <text evidence="2">The sequence shown here is derived from an EMBL/GenBank/DDBJ whole genome shotgun (WGS) entry which is preliminary data.</text>
</comment>
<dbReference type="EMBL" id="JACIEH010000002">
    <property type="protein sequence ID" value="MBB4098660.1"/>
    <property type="molecule type" value="Genomic_DNA"/>
</dbReference>
<proteinExistence type="predicted"/>
<keyword evidence="1" id="KW-0812">Transmembrane</keyword>
<sequence>MPKLILRYPDGLFGVALLLLRLSCAAIAYPSLALLWPSPSNAVSIGLGASLLGLALVLGFGARAAGALLVIVLAIGVAGTPGMFAWFLLACAGGTGAFVLLGPGAFSIDAHLHGRRVIRLEPRSPDRVGPG</sequence>
<dbReference type="Proteomes" id="UP000557392">
    <property type="component" value="Unassembled WGS sequence"/>
</dbReference>